<keyword evidence="3" id="KW-1185">Reference proteome</keyword>
<dbReference type="InterPro" id="IPR032675">
    <property type="entry name" value="LRR_dom_sf"/>
</dbReference>
<dbReference type="EMBL" id="KZ305021">
    <property type="protein sequence ID" value="PIA59319.1"/>
    <property type="molecule type" value="Genomic_DNA"/>
</dbReference>
<dbReference type="PROSITE" id="PS50181">
    <property type="entry name" value="FBOX"/>
    <property type="match status" value="1"/>
</dbReference>
<dbReference type="PANTHER" id="PTHR38926">
    <property type="entry name" value="F-BOX DOMAIN CONTAINING PROTEIN, EXPRESSED"/>
    <property type="match status" value="1"/>
</dbReference>
<proteinExistence type="predicted"/>
<reference evidence="2 3" key="1">
    <citation type="submission" date="2017-09" db="EMBL/GenBank/DDBJ databases">
        <title>WGS assembly of Aquilegia coerulea Goldsmith.</title>
        <authorList>
            <person name="Hodges S."/>
            <person name="Kramer E."/>
            <person name="Nordborg M."/>
            <person name="Tomkins J."/>
            <person name="Borevitz J."/>
            <person name="Derieg N."/>
            <person name="Yan J."/>
            <person name="Mihaltcheva S."/>
            <person name="Hayes R.D."/>
            <person name="Rokhsar D."/>
        </authorList>
    </citation>
    <scope>NUCLEOTIDE SEQUENCE [LARGE SCALE GENOMIC DNA]</scope>
    <source>
        <strain evidence="3">cv. Goldsmith</strain>
    </source>
</reference>
<dbReference type="Pfam" id="PF12937">
    <property type="entry name" value="F-box-like"/>
    <property type="match status" value="1"/>
</dbReference>
<dbReference type="Proteomes" id="UP000230069">
    <property type="component" value="Unassembled WGS sequence"/>
</dbReference>
<evidence type="ECO:0000259" key="1">
    <source>
        <dbReference type="PROSITE" id="PS50181"/>
    </source>
</evidence>
<dbReference type="InParanoid" id="A0A2G5EU94"/>
<sequence length="337" mass="39646">KKPNTVVKFSVFGRIFSSKKSFISVSLFFYMAILNRFDLLENYENESSEIIVQIHTNIINKNAAAAKEARAKQAKEKRRNWSDLPQDVMLLIFIKLGVFEILYNAQSVCSSWRKLCKEPHLFRAINLLQNQWEVYKNQNINVGKMAREAVDRSCGQLIEFSIEGFVTNELLKYIVDKSNSLKCLRLISADQVSSMGVIEVIRNVPFLEELHLCDVQHSKELIEEIGRSCPQLKYFRLKYPFNSWRYEEVFAIPKYMPQLRRFHLSGTTVETDWLHAMLDGCPYLEYLDLGECSRYENLGMKCLERLKYLRLPEKAHYDYYGYGDYYDDDEEEENTIF</sequence>
<dbReference type="OrthoDB" id="2095648at2759"/>
<organism evidence="2 3">
    <name type="scientific">Aquilegia coerulea</name>
    <name type="common">Rocky mountain columbine</name>
    <dbReference type="NCBI Taxonomy" id="218851"/>
    <lineage>
        <taxon>Eukaryota</taxon>
        <taxon>Viridiplantae</taxon>
        <taxon>Streptophyta</taxon>
        <taxon>Embryophyta</taxon>
        <taxon>Tracheophyta</taxon>
        <taxon>Spermatophyta</taxon>
        <taxon>Magnoliopsida</taxon>
        <taxon>Ranunculales</taxon>
        <taxon>Ranunculaceae</taxon>
        <taxon>Thalictroideae</taxon>
        <taxon>Aquilegia</taxon>
    </lineage>
</organism>
<dbReference type="AlphaFoldDB" id="A0A2G5EU94"/>
<accession>A0A2G5EU94</accession>
<dbReference type="CDD" id="cd22164">
    <property type="entry name" value="F-box_AtSKIP19-like"/>
    <property type="match status" value="1"/>
</dbReference>
<dbReference type="InterPro" id="IPR001810">
    <property type="entry name" value="F-box_dom"/>
</dbReference>
<dbReference type="STRING" id="218851.A0A2G5EU94"/>
<dbReference type="InterPro" id="IPR036047">
    <property type="entry name" value="F-box-like_dom_sf"/>
</dbReference>
<dbReference type="Gene3D" id="3.80.10.10">
    <property type="entry name" value="Ribonuclease Inhibitor"/>
    <property type="match status" value="1"/>
</dbReference>
<feature type="domain" description="F-box" evidence="1">
    <location>
        <begin position="78"/>
        <end position="125"/>
    </location>
</feature>
<protein>
    <recommendedName>
        <fullName evidence="1">F-box domain-containing protein</fullName>
    </recommendedName>
</protein>
<dbReference type="PANTHER" id="PTHR38926:SF2">
    <property type="entry name" value="F-BOX_LRR-REPEAT PROTEIN 21-RELATED"/>
    <property type="match status" value="1"/>
</dbReference>
<dbReference type="Gene3D" id="1.20.1280.50">
    <property type="match status" value="1"/>
</dbReference>
<evidence type="ECO:0000313" key="2">
    <source>
        <dbReference type="EMBL" id="PIA59319.1"/>
    </source>
</evidence>
<name>A0A2G5EU94_AQUCA</name>
<gene>
    <name evidence="2" type="ORF">AQUCO_00400310v1</name>
</gene>
<dbReference type="FunCoup" id="A0A2G5EU94">
    <property type="interactions" value="1042"/>
</dbReference>
<feature type="non-terminal residue" evidence="2">
    <location>
        <position position="1"/>
    </location>
</feature>
<evidence type="ECO:0000313" key="3">
    <source>
        <dbReference type="Proteomes" id="UP000230069"/>
    </source>
</evidence>
<dbReference type="SUPFAM" id="SSF81383">
    <property type="entry name" value="F-box domain"/>
    <property type="match status" value="1"/>
</dbReference>
<dbReference type="SUPFAM" id="SSF52047">
    <property type="entry name" value="RNI-like"/>
    <property type="match status" value="1"/>
</dbReference>